<protein>
    <recommendedName>
        <fullName evidence="8">Chitin-binding type-2 domain-containing protein</fullName>
    </recommendedName>
</protein>
<sequence>MGTHPRTSQLLLLLLLAATGSRAASRSSRYQTPYDYKRSPAASPSYNNQNYNNQNFNNQNNNNNAVPGATDDDGRQLQQWQIAVVVPPNQQGGGYPQGGYPPPQGGYLPQGGYPSQPGQGGYPQQPGQQPGQQLGGQQPADTSGQYPQQPGQGGQYPQQPGQGGQYPQQPGQGGQYPQQPGQGGQYPPQGGYPPQQGSYPPQQPPPGNIWIQVPIQGQGPSQPYPPQQPSYPPPQQPSYPPPQQPSYPPPQQPSYPPPQQPSYPPPQQPSYPPPEQPSYPPPPPPAEYPAPPSDNELPAGDSDSPSMAALRKMCKSPRGQFPSDNSCNRFVNCWDDTVVEQTCPSGLYFSDEKGYCDFPHNVECGQRSQDKPQPVSSECPTPYGTYRSNINCSAFVVCDGGRAINFNCPRGLDFNDELGVCDYPYRVECGGLASASSLPPEPENPEGGDGNYGGGDGGNGGNGDGGIAPAPAPAPGDGPGTMPPAEEPSGEARYDSSIYNAGTSCYHRKVYKLNKQCTSVSFCRRGYTNIISCPNGYAFDTYYGRCLPYGRARC</sequence>
<dbReference type="EMBL" id="JAZDUA010000015">
    <property type="protein sequence ID" value="KAK7873236.1"/>
    <property type="molecule type" value="Genomic_DNA"/>
</dbReference>
<dbReference type="AlphaFoldDB" id="A0AAN9W218"/>
<dbReference type="SUPFAM" id="SSF57625">
    <property type="entry name" value="Invertebrate chitin-binding proteins"/>
    <property type="match status" value="2"/>
</dbReference>
<evidence type="ECO:0000256" key="6">
    <source>
        <dbReference type="SAM" id="MobiDB-lite"/>
    </source>
</evidence>
<feature type="domain" description="Chitin-binding type-2" evidence="8">
    <location>
        <begin position="311"/>
        <end position="366"/>
    </location>
</feature>
<feature type="domain" description="Chitin-binding type-2" evidence="8">
    <location>
        <begin position="502"/>
        <end position="554"/>
    </location>
</feature>
<name>A0AAN9W218_9ORTH</name>
<dbReference type="Pfam" id="PF01607">
    <property type="entry name" value="CBM_14"/>
    <property type="match status" value="2"/>
</dbReference>
<evidence type="ECO:0000259" key="8">
    <source>
        <dbReference type="PROSITE" id="PS50940"/>
    </source>
</evidence>
<dbReference type="GO" id="GO:0008061">
    <property type="term" value="F:chitin binding"/>
    <property type="evidence" value="ECO:0007669"/>
    <property type="project" value="UniProtKB-KW"/>
</dbReference>
<dbReference type="InterPro" id="IPR036508">
    <property type="entry name" value="Chitin-bd_dom_sf"/>
</dbReference>
<dbReference type="InterPro" id="IPR051940">
    <property type="entry name" value="Chitin_bind-dev_reg"/>
</dbReference>
<evidence type="ECO:0000256" key="5">
    <source>
        <dbReference type="ARBA" id="ARBA00023180"/>
    </source>
</evidence>
<dbReference type="Proteomes" id="UP001378592">
    <property type="component" value="Unassembled WGS sequence"/>
</dbReference>
<organism evidence="9 10">
    <name type="scientific">Gryllus longicercus</name>
    <dbReference type="NCBI Taxonomy" id="2509291"/>
    <lineage>
        <taxon>Eukaryota</taxon>
        <taxon>Metazoa</taxon>
        <taxon>Ecdysozoa</taxon>
        <taxon>Arthropoda</taxon>
        <taxon>Hexapoda</taxon>
        <taxon>Insecta</taxon>
        <taxon>Pterygota</taxon>
        <taxon>Neoptera</taxon>
        <taxon>Polyneoptera</taxon>
        <taxon>Orthoptera</taxon>
        <taxon>Ensifera</taxon>
        <taxon>Gryllidea</taxon>
        <taxon>Grylloidea</taxon>
        <taxon>Gryllidae</taxon>
        <taxon>Gryllinae</taxon>
        <taxon>Gryllus</taxon>
    </lineage>
</organism>
<feature type="compositionally biased region" description="Gly residues" evidence="6">
    <location>
        <begin position="447"/>
        <end position="466"/>
    </location>
</feature>
<keyword evidence="1" id="KW-0147">Chitin-binding</keyword>
<comment type="caution">
    <text evidence="9">The sequence shown here is derived from an EMBL/GenBank/DDBJ whole genome shotgun (WGS) entry which is preliminary data.</text>
</comment>
<evidence type="ECO:0000256" key="7">
    <source>
        <dbReference type="SAM" id="SignalP"/>
    </source>
</evidence>
<keyword evidence="4" id="KW-1015">Disulfide bond</keyword>
<evidence type="ECO:0000313" key="10">
    <source>
        <dbReference type="Proteomes" id="UP001378592"/>
    </source>
</evidence>
<evidence type="ECO:0000256" key="1">
    <source>
        <dbReference type="ARBA" id="ARBA00022669"/>
    </source>
</evidence>
<gene>
    <name evidence="9" type="ORF">R5R35_011316</name>
</gene>
<feature type="region of interest" description="Disordered" evidence="6">
    <location>
        <begin position="434"/>
        <end position="493"/>
    </location>
</feature>
<feature type="compositionally biased region" description="Low complexity" evidence="6">
    <location>
        <begin position="105"/>
        <end position="200"/>
    </location>
</feature>
<keyword evidence="5" id="KW-0325">Glycoprotein</keyword>
<dbReference type="PROSITE" id="PS50940">
    <property type="entry name" value="CHIT_BIND_II"/>
    <property type="match status" value="3"/>
</dbReference>
<dbReference type="SMART" id="SM00494">
    <property type="entry name" value="ChtBD2"/>
    <property type="match status" value="3"/>
</dbReference>
<dbReference type="PANTHER" id="PTHR23301:SF98">
    <property type="entry name" value="CHITIN-BINDING TYPE-2 DOMAIN-CONTAINING PROTEIN-RELATED"/>
    <property type="match status" value="1"/>
</dbReference>
<reference evidence="9 10" key="1">
    <citation type="submission" date="2024-03" db="EMBL/GenBank/DDBJ databases">
        <title>The genome assembly and annotation of the cricket Gryllus longicercus Weissman &amp; Gray.</title>
        <authorList>
            <person name="Szrajer S."/>
            <person name="Gray D."/>
            <person name="Ylla G."/>
        </authorList>
    </citation>
    <scope>NUCLEOTIDE SEQUENCE [LARGE SCALE GENOMIC DNA]</scope>
    <source>
        <strain evidence="9">DAG 2021-001</strain>
        <tissue evidence="9">Whole body minus gut</tissue>
    </source>
</reference>
<accession>A0AAN9W218</accession>
<keyword evidence="10" id="KW-1185">Reference proteome</keyword>
<keyword evidence="3" id="KW-0677">Repeat</keyword>
<dbReference type="Gene3D" id="2.170.140.10">
    <property type="entry name" value="Chitin binding domain"/>
    <property type="match status" value="2"/>
</dbReference>
<feature type="region of interest" description="Disordered" evidence="6">
    <location>
        <begin position="87"/>
        <end position="307"/>
    </location>
</feature>
<dbReference type="InterPro" id="IPR002557">
    <property type="entry name" value="Chitin-bd_dom"/>
</dbReference>
<keyword evidence="2 7" id="KW-0732">Signal</keyword>
<feature type="domain" description="Chitin-binding type-2" evidence="8">
    <location>
        <begin position="376"/>
        <end position="431"/>
    </location>
</feature>
<evidence type="ECO:0000256" key="3">
    <source>
        <dbReference type="ARBA" id="ARBA00022737"/>
    </source>
</evidence>
<evidence type="ECO:0000256" key="2">
    <source>
        <dbReference type="ARBA" id="ARBA00022729"/>
    </source>
</evidence>
<feature type="compositionally biased region" description="Pro residues" evidence="6">
    <location>
        <begin position="222"/>
        <end position="292"/>
    </location>
</feature>
<feature type="compositionally biased region" description="Pro residues" evidence="6">
    <location>
        <begin position="470"/>
        <end position="486"/>
    </location>
</feature>
<feature type="compositionally biased region" description="Low complexity" evidence="6">
    <location>
        <begin position="46"/>
        <end position="64"/>
    </location>
</feature>
<evidence type="ECO:0000313" key="9">
    <source>
        <dbReference type="EMBL" id="KAK7873236.1"/>
    </source>
</evidence>
<feature type="region of interest" description="Disordered" evidence="6">
    <location>
        <begin position="22"/>
        <end position="75"/>
    </location>
</feature>
<dbReference type="GO" id="GO:0005576">
    <property type="term" value="C:extracellular region"/>
    <property type="evidence" value="ECO:0007669"/>
    <property type="project" value="InterPro"/>
</dbReference>
<feature type="chain" id="PRO_5042894959" description="Chitin-binding type-2 domain-containing protein" evidence="7">
    <location>
        <begin position="24"/>
        <end position="554"/>
    </location>
</feature>
<dbReference type="PANTHER" id="PTHR23301">
    <property type="entry name" value="CHITIN BINDING PERITROPHIN-A"/>
    <property type="match status" value="1"/>
</dbReference>
<proteinExistence type="predicted"/>
<feature type="signal peptide" evidence="7">
    <location>
        <begin position="1"/>
        <end position="23"/>
    </location>
</feature>
<evidence type="ECO:0000256" key="4">
    <source>
        <dbReference type="ARBA" id="ARBA00023157"/>
    </source>
</evidence>